<dbReference type="Gene3D" id="3.90.1300.10">
    <property type="entry name" value="Amidase signature (AS) domain"/>
    <property type="match status" value="1"/>
</dbReference>
<dbReference type="PANTHER" id="PTHR11895:SF7">
    <property type="entry name" value="GLUTAMYL-TRNA(GLN) AMIDOTRANSFERASE SUBUNIT A, MITOCHONDRIAL"/>
    <property type="match status" value="1"/>
</dbReference>
<evidence type="ECO:0000313" key="3">
    <source>
        <dbReference type="EMBL" id="SMC33012.1"/>
    </source>
</evidence>
<dbReference type="InterPro" id="IPR023631">
    <property type="entry name" value="Amidase_dom"/>
</dbReference>
<dbReference type="EMBL" id="FWXK01000002">
    <property type="protein sequence ID" value="SMC33012.1"/>
    <property type="molecule type" value="Genomic_DNA"/>
</dbReference>
<gene>
    <name evidence="3" type="ORF">SAMN04487984_0500</name>
</gene>
<evidence type="ECO:0000259" key="2">
    <source>
        <dbReference type="Pfam" id="PF01425"/>
    </source>
</evidence>
<dbReference type="InterPro" id="IPR036928">
    <property type="entry name" value="AS_sf"/>
</dbReference>
<dbReference type="Pfam" id="PF01425">
    <property type="entry name" value="Amidase"/>
    <property type="match status" value="1"/>
</dbReference>
<dbReference type="InterPro" id="IPR000120">
    <property type="entry name" value="Amidase"/>
</dbReference>
<dbReference type="GO" id="GO:0003824">
    <property type="term" value="F:catalytic activity"/>
    <property type="evidence" value="ECO:0007669"/>
    <property type="project" value="InterPro"/>
</dbReference>
<evidence type="ECO:0000256" key="1">
    <source>
        <dbReference type="ARBA" id="ARBA00009199"/>
    </source>
</evidence>
<feature type="domain" description="Amidase" evidence="2">
    <location>
        <begin position="5"/>
        <end position="258"/>
    </location>
</feature>
<dbReference type="PANTHER" id="PTHR11895">
    <property type="entry name" value="TRANSAMIDASE"/>
    <property type="match status" value="1"/>
</dbReference>
<dbReference type="SUPFAM" id="SSF75304">
    <property type="entry name" value="Amidase signature (AS) enzymes"/>
    <property type="match status" value="1"/>
</dbReference>
<reference evidence="4" key="1">
    <citation type="submission" date="2017-04" db="EMBL/GenBank/DDBJ databases">
        <authorList>
            <person name="Varghese N."/>
            <person name="Submissions S."/>
        </authorList>
    </citation>
    <scope>NUCLEOTIDE SEQUENCE [LARGE SCALE GENOMIC DNA]</scope>
    <source>
        <strain evidence="4">DSM 21500</strain>
    </source>
</reference>
<organism evidence="3 4">
    <name type="scientific">Aerococcus suis</name>
    <dbReference type="NCBI Taxonomy" id="371602"/>
    <lineage>
        <taxon>Bacteria</taxon>
        <taxon>Bacillati</taxon>
        <taxon>Bacillota</taxon>
        <taxon>Bacilli</taxon>
        <taxon>Lactobacillales</taxon>
        <taxon>Aerococcaceae</taxon>
        <taxon>Aerococcus</taxon>
    </lineage>
</organism>
<dbReference type="STRING" id="371602.SAMN04487984_0500"/>
<evidence type="ECO:0000313" key="4">
    <source>
        <dbReference type="Proteomes" id="UP000243884"/>
    </source>
</evidence>
<comment type="similarity">
    <text evidence="1">Belongs to the amidase family.</text>
</comment>
<dbReference type="AlphaFoldDB" id="A0A1W1YA27"/>
<accession>A0A1W1YA27</accession>
<dbReference type="Proteomes" id="UP000243884">
    <property type="component" value="Unassembled WGS sequence"/>
</dbReference>
<keyword evidence="4" id="KW-1185">Reference proteome</keyword>
<sequence length="364" mass="39384">MAIPFYDKARQKAKEMTEKIKAMSVAEREELPPFYGVPLLIKDLGFMVADTVMSSGCEWFKDDKKTVTSADMQAIESAGFIFVGRPNTPEFGLKTVSDSPYYGSVVLPNDTTPNAGGSSGGSAAAVKAGLVPIAAGSDAGGSVRVPASDAGLIGLKPTRDRILAGPGSLRPINHLSTYSVLTQTTRDLADYLKIIQRPRFGDSSKNVLPEQNQSKIKIGYTTDSFMNDNVSQSAKAALNHAIKVLQNLGYIVEPVDLSIDQADVPVPENIVKAIDNKQLPNDSLSKQWEVVEATCDHYYWRTPYTMLWNFTGHPAINIPMWSDDNGLSLGVQLIGNWASDFDLIAVPVALEATSQLEVNITTLA</sequence>
<protein>
    <submittedName>
        <fullName evidence="3">Amidase</fullName>
    </submittedName>
</protein>
<name>A0A1W1YA27_9LACT</name>
<proteinExistence type="inferred from homology"/>